<name>A0ABD3GB32_9MARC</name>
<dbReference type="EMBL" id="JBJQOH010000008">
    <property type="protein sequence ID" value="KAL3675644.1"/>
    <property type="molecule type" value="Genomic_DNA"/>
</dbReference>
<evidence type="ECO:0000256" key="2">
    <source>
        <dbReference type="SAM" id="MobiDB-lite"/>
    </source>
</evidence>
<organism evidence="4 5">
    <name type="scientific">Riccia sorocarpa</name>
    <dbReference type="NCBI Taxonomy" id="122646"/>
    <lineage>
        <taxon>Eukaryota</taxon>
        <taxon>Viridiplantae</taxon>
        <taxon>Streptophyta</taxon>
        <taxon>Embryophyta</taxon>
        <taxon>Marchantiophyta</taxon>
        <taxon>Marchantiopsida</taxon>
        <taxon>Marchantiidae</taxon>
        <taxon>Marchantiales</taxon>
        <taxon>Ricciaceae</taxon>
        <taxon>Riccia</taxon>
    </lineage>
</organism>
<gene>
    <name evidence="4" type="ORF">R1sor_025592</name>
</gene>
<comment type="caution">
    <text evidence="4">The sequence shown here is derived from an EMBL/GenBank/DDBJ whole genome shotgun (WGS) entry which is preliminary data.</text>
</comment>
<feature type="region of interest" description="Disordered" evidence="2">
    <location>
        <begin position="289"/>
        <end position="339"/>
    </location>
</feature>
<keyword evidence="5" id="KW-1185">Reference proteome</keyword>
<dbReference type="Proteomes" id="UP001633002">
    <property type="component" value="Unassembled WGS sequence"/>
</dbReference>
<dbReference type="InterPro" id="IPR036691">
    <property type="entry name" value="Endo/exonu/phosph_ase_sf"/>
</dbReference>
<reference evidence="4 5" key="1">
    <citation type="submission" date="2024-09" db="EMBL/GenBank/DDBJ databases">
        <title>Chromosome-scale assembly of Riccia sorocarpa.</title>
        <authorList>
            <person name="Paukszto L."/>
        </authorList>
    </citation>
    <scope>NUCLEOTIDE SEQUENCE [LARGE SCALE GENOMIC DNA]</scope>
    <source>
        <strain evidence="4">LP-2024</strain>
        <tissue evidence="4">Aerial parts of the thallus</tissue>
    </source>
</reference>
<evidence type="ECO:0000313" key="5">
    <source>
        <dbReference type="Proteomes" id="UP001633002"/>
    </source>
</evidence>
<keyword evidence="1" id="KW-0863">Zinc-finger</keyword>
<dbReference type="PROSITE" id="PS50158">
    <property type="entry name" value="ZF_CCHC"/>
    <property type="match status" value="1"/>
</dbReference>
<keyword evidence="1" id="KW-0862">Zinc</keyword>
<dbReference type="InterPro" id="IPR001878">
    <property type="entry name" value="Znf_CCHC"/>
</dbReference>
<feature type="compositionally biased region" description="Polar residues" evidence="2">
    <location>
        <begin position="1"/>
        <end position="11"/>
    </location>
</feature>
<dbReference type="SMART" id="SM00343">
    <property type="entry name" value="ZnF_C2HC"/>
    <property type="match status" value="1"/>
</dbReference>
<dbReference type="SUPFAM" id="SSF56219">
    <property type="entry name" value="DNase I-like"/>
    <property type="match status" value="1"/>
</dbReference>
<dbReference type="AlphaFoldDB" id="A0ABD3GB32"/>
<dbReference type="PANTHER" id="PTHR33116:SF78">
    <property type="entry name" value="OS12G0587133 PROTEIN"/>
    <property type="match status" value="1"/>
</dbReference>
<feature type="compositionally biased region" description="Polar residues" evidence="2">
    <location>
        <begin position="361"/>
        <end position="375"/>
    </location>
</feature>
<accession>A0ABD3GB32</accession>
<dbReference type="Pfam" id="PF00098">
    <property type="entry name" value="zf-CCHC"/>
    <property type="match status" value="1"/>
</dbReference>
<feature type="region of interest" description="Disordered" evidence="2">
    <location>
        <begin position="1"/>
        <end position="29"/>
    </location>
</feature>
<dbReference type="Gene3D" id="3.60.10.10">
    <property type="entry name" value="Endonuclease/exonuclease/phosphatase"/>
    <property type="match status" value="1"/>
</dbReference>
<dbReference type="GO" id="GO:0008270">
    <property type="term" value="F:zinc ion binding"/>
    <property type="evidence" value="ECO:0007669"/>
    <property type="project" value="UniProtKB-KW"/>
</dbReference>
<dbReference type="PANTHER" id="PTHR33116">
    <property type="entry name" value="REVERSE TRANSCRIPTASE ZINC-BINDING DOMAIN-CONTAINING PROTEIN-RELATED-RELATED"/>
    <property type="match status" value="1"/>
</dbReference>
<evidence type="ECO:0000259" key="3">
    <source>
        <dbReference type="PROSITE" id="PS50158"/>
    </source>
</evidence>
<feature type="domain" description="CCHC-type" evidence="3">
    <location>
        <begin position="275"/>
        <end position="290"/>
    </location>
</feature>
<feature type="region of interest" description="Disordered" evidence="2">
    <location>
        <begin position="503"/>
        <end position="526"/>
    </location>
</feature>
<feature type="compositionally biased region" description="Polar residues" evidence="2">
    <location>
        <begin position="388"/>
        <end position="405"/>
    </location>
</feature>
<proteinExistence type="predicted"/>
<keyword evidence="1" id="KW-0479">Metal-binding</keyword>
<evidence type="ECO:0000256" key="1">
    <source>
        <dbReference type="PROSITE-ProRule" id="PRU00047"/>
    </source>
</evidence>
<evidence type="ECO:0000313" key="4">
    <source>
        <dbReference type="EMBL" id="KAL3675644.1"/>
    </source>
</evidence>
<sequence>MTSFSGPQVTVSDGDKTHDTTHTATPPNWADMVAGLHAKGQKQEWDEHMQEPIAVDWSENVQFDHVKDAFNELVLRNATKPGPNATRTKLDIDQATLALGMLQKSAVILFTAEEVPKRDKVVSWVQQFIVDNQALQVTAVREIARKHFLLFLGSQEQKEELMKNPPTRMYGKAIRLSPWNPSYNFKEAAKASKQIWLELQNIDPLLVSQGERMLQSLGQLLYHTVLSSEDMRYAHIRACVMRQDLDDLPESVIVDLPWGGHVVQEVTYTFLPDTCFRCRQRGHRVADCTQPEAANGPKHHNDSFRTPGKTRKREVPLRAFMPNPTRGTTPSQIPKGRPKTWHRVVNDNHQVNLTNRFSVLTDNLGTQPDNETSAPTELDHTSQHHHSVQTPTKSPRAGTNKTATSSETEIWDLNMAVLPLPADTSTEAAPRELQTDLELAQLDLTQPLTQPIRPWHDSPPDPCIVAKKRILSNREVSPHEEILQEREHCNGDRSLIIYDQTNLLPLPHPEDTPPLPPERSHDDLSDEQEGVVTTQTLSQVSIVPGAVMIIDFTASGRGCAALIVPPAFTVTSSCTSGIGNLAWAKIATEIGEVTVASLHAPNTKEGRTQLWENIYNLHHGTKWILAGDHNMVELWGDSRGKSAMISGAEARAWKAMAERNGLVDAYLYTLGAAPLGSDGIRSHTITIHCHLTRPSTETAKPKSYFKMDAALLKGQGVMDRVKQVWQNHPPDAGNPQRRWQQAWLRVKKILQQEREKQRAEHKNLHELRVELVHLRKMHNDDITDDQMARLTWIQDKVRKEEQDETRSWRIRSKDRWLREGEAPSRYFFAQMKSKFTRETMDRLELQDGNVTNDRKSILGEVEGFMTNLYTRQQQTQEISSARDEACAKLTRRISPNQDRRVAEKPNTAELDLIVKIMKKDKSPGLNLHKTTVIPMVDGHVPQWLLSSGCSVAAPSDRFRYLGLLTGMDIAEEELIHDLHQKYAKRLLHWSTKLLSWPEKVQLAHSVLRTLPNYMLMAIGMSKPAISTLEKISREFLWGTNTAGRSKKPLIAWSTLTKKKYHGGLGWPSMQQTAEAFLLKNVTKIIQANQEDWVQVAEAIVAHTVQHSSRSTEIKSWSVQELLLGSSALRIPLSPTLNRMLGIWFKIKDKLTWVPECGTHPTAATPRFIHALLIKTETVDEEEGRALLSLSLLQSKDSQHRQTSRLARQHRLPTKFLHDSRD</sequence>
<feature type="region of interest" description="Disordered" evidence="2">
    <location>
        <begin position="361"/>
        <end position="405"/>
    </location>
</feature>
<protein>
    <recommendedName>
        <fullName evidence="3">CCHC-type domain-containing protein</fullName>
    </recommendedName>
</protein>